<dbReference type="InterPro" id="IPR028082">
    <property type="entry name" value="Peripla_BP_I"/>
</dbReference>
<dbReference type="PANTHER" id="PTHR30483:SF6">
    <property type="entry name" value="PERIPLASMIC BINDING PROTEIN OF ABC TRANSPORTER FOR NATURAL AMINO ACIDS"/>
    <property type="match status" value="1"/>
</dbReference>
<organism evidence="6 7">
    <name type="scientific">Halotia branconii CENA392</name>
    <dbReference type="NCBI Taxonomy" id="1539056"/>
    <lineage>
        <taxon>Bacteria</taxon>
        <taxon>Bacillati</taxon>
        <taxon>Cyanobacteriota</taxon>
        <taxon>Cyanophyceae</taxon>
        <taxon>Nostocales</taxon>
        <taxon>Nodulariaceae</taxon>
        <taxon>Halotia</taxon>
    </lineage>
</organism>
<dbReference type="PROSITE" id="PS00018">
    <property type="entry name" value="EF_HAND_1"/>
    <property type="match status" value="1"/>
</dbReference>
<name>A0AAJ6PA99_9CYAN</name>
<sequence>MAKVALLIGVSEYEPDLTPLPAAAKDVEAMQRVLQHPEIGGFDEVKVLVNPQRHEMEEAIEILFDNRQTDDLLLLFFSGHGIKDENGKLYFAARNTRKNDKGVLVKATTVPASFVHDVMSNSYSNREVVILDCCFSGAFAEGMAAKDDGFVDVKNQLGGEGRAVLTSSTSTQFSFEQQGADTSTYTSYIIEGLETGAADRDEDGWISVDELHEYAAKKVQESTPAMKPEIYPVKGGFKIKLAQAPSNDPRLTYIREVDYWVEGGNGEISIAGRAALDALQETLKLSPEDAAGIETQVLAPIENKKIKLQRYELAFRNEIEQGFPLSDQASADLKRLQQLLGLRNEDIALIEVPIIAEQQSTPPVVVNSQYHQNNNFKYYVGACIIGIIGILVGGSGTVIYFFKTREISQPVVQPIVNSCTKETYTLSDRISLGEEILLKQDTNPDKEAGVKAFLEGKCQIAIDKLNLYRKANRPDPEALIYLNNAKARQQGERLKIAVSVPIGTNSNVAKEMLRGVAQAQDEVNSSGGINRKVLEVAIANDDNNSSEAQNIAKQFSNDQTILAVVGHNASEAAVPAAFEYKSGKLVMLSPTSFDQRLSGLSNYIFRTVNTNNLAKSLSDYKIKITAKTNIVICVDPESPDNKWFADEFTKVIEQANYKINPISCNLSDSTLDPNAIISQAIGSGADGLLLAPYINRIDKALEMARVSKGRLQLFSSPTMYTQQTLAEGKADVNGMVLAVPWYPQAILKHPFAQDAQKLWGGPVNWRTATTYDATKVIIAGLQNSNNREELQKTLHSPGFSVEGATGKIQFSQSGDRINNDIFLIKVQQRLGTDKYEFVPLQP</sequence>
<dbReference type="KEGG" id="hbq:QI031_03350"/>
<keyword evidence="7" id="KW-1185">Reference proteome</keyword>
<evidence type="ECO:0000256" key="2">
    <source>
        <dbReference type="ARBA" id="ARBA00022729"/>
    </source>
</evidence>
<dbReference type="Gene3D" id="3.40.50.2300">
    <property type="match status" value="2"/>
</dbReference>
<dbReference type="CDD" id="cd06268">
    <property type="entry name" value="PBP1_ABC_transporter_LIVBP-like"/>
    <property type="match status" value="1"/>
</dbReference>
<dbReference type="InterPro" id="IPR011600">
    <property type="entry name" value="Pept_C14_caspase"/>
</dbReference>
<accession>A0AAJ6PA99</accession>
<evidence type="ECO:0000259" key="5">
    <source>
        <dbReference type="Pfam" id="PF13458"/>
    </source>
</evidence>
<feature type="transmembrane region" description="Helical" evidence="3">
    <location>
        <begin position="378"/>
        <end position="402"/>
    </location>
</feature>
<dbReference type="GO" id="GO:0004197">
    <property type="term" value="F:cysteine-type endopeptidase activity"/>
    <property type="evidence" value="ECO:0007669"/>
    <property type="project" value="InterPro"/>
</dbReference>
<evidence type="ECO:0000313" key="6">
    <source>
        <dbReference type="EMBL" id="WGV26561.1"/>
    </source>
</evidence>
<dbReference type="AlphaFoldDB" id="A0AAJ6PA99"/>
<dbReference type="InterPro" id="IPR028081">
    <property type="entry name" value="Leu-bd"/>
</dbReference>
<dbReference type="InterPro" id="IPR018247">
    <property type="entry name" value="EF_Hand_1_Ca_BS"/>
</dbReference>
<evidence type="ECO:0000259" key="4">
    <source>
        <dbReference type="Pfam" id="PF00656"/>
    </source>
</evidence>
<dbReference type="RefSeq" id="WP_281483807.1">
    <property type="nucleotide sequence ID" value="NZ_CP124543.1"/>
</dbReference>
<comment type="similarity">
    <text evidence="1">Belongs to the leucine-binding protein family.</text>
</comment>
<keyword evidence="3" id="KW-1133">Transmembrane helix</keyword>
<dbReference type="SUPFAM" id="SSF52129">
    <property type="entry name" value="Caspase-like"/>
    <property type="match status" value="1"/>
</dbReference>
<evidence type="ECO:0000256" key="3">
    <source>
        <dbReference type="SAM" id="Phobius"/>
    </source>
</evidence>
<keyword evidence="3" id="KW-0812">Transmembrane</keyword>
<feature type="domain" description="Leucine-binding protein" evidence="5">
    <location>
        <begin position="495"/>
        <end position="827"/>
    </location>
</feature>
<proteinExistence type="inferred from homology"/>
<dbReference type="GO" id="GO:0006508">
    <property type="term" value="P:proteolysis"/>
    <property type="evidence" value="ECO:0007669"/>
    <property type="project" value="InterPro"/>
</dbReference>
<gene>
    <name evidence="6" type="ORF">QI031_03350</name>
</gene>
<reference evidence="6 7" key="1">
    <citation type="journal article" date="2023" name="Limnol Oceanogr Lett">
        <title>Environmental adaptations by the intertidal Antarctic cyanobacterium Halotia branconii CENA392 as revealed using long-read genome sequencing.</title>
        <authorList>
            <person name="Dextro R.B."/>
            <person name="Delbaje E."/>
            <person name="Freitas P.N.N."/>
            <person name="Geraldes V."/>
            <person name="Pinto E."/>
            <person name="Long P.F."/>
            <person name="Fiore M.F."/>
        </authorList>
    </citation>
    <scope>NUCLEOTIDE SEQUENCE [LARGE SCALE GENOMIC DNA]</scope>
    <source>
        <strain evidence="6 7">CENA392</strain>
    </source>
</reference>
<keyword evidence="2" id="KW-0732">Signal</keyword>
<evidence type="ECO:0000256" key="1">
    <source>
        <dbReference type="ARBA" id="ARBA00010062"/>
    </source>
</evidence>
<feature type="domain" description="Peptidase C14 caspase" evidence="4">
    <location>
        <begin position="3"/>
        <end position="231"/>
    </location>
</feature>
<dbReference type="SUPFAM" id="SSF53822">
    <property type="entry name" value="Periplasmic binding protein-like I"/>
    <property type="match status" value="1"/>
</dbReference>
<dbReference type="Pfam" id="PF00656">
    <property type="entry name" value="Peptidase_C14"/>
    <property type="match status" value="1"/>
</dbReference>
<dbReference type="EMBL" id="CP124543">
    <property type="protein sequence ID" value="WGV26561.1"/>
    <property type="molecule type" value="Genomic_DNA"/>
</dbReference>
<dbReference type="Gene3D" id="3.40.50.1460">
    <property type="match status" value="1"/>
</dbReference>
<protein>
    <submittedName>
        <fullName evidence="6">ABC transporter substrate-binding protein</fullName>
    </submittedName>
</protein>
<dbReference type="Proteomes" id="UP001223520">
    <property type="component" value="Chromosome"/>
</dbReference>
<dbReference type="PANTHER" id="PTHR30483">
    <property type="entry name" value="LEUCINE-SPECIFIC-BINDING PROTEIN"/>
    <property type="match status" value="1"/>
</dbReference>
<keyword evidence="3" id="KW-0472">Membrane</keyword>
<evidence type="ECO:0000313" key="7">
    <source>
        <dbReference type="Proteomes" id="UP001223520"/>
    </source>
</evidence>
<dbReference type="NCBIfam" id="NF047832">
    <property type="entry name" value="caspase_w_EACC1"/>
    <property type="match status" value="1"/>
</dbReference>
<dbReference type="InterPro" id="IPR051010">
    <property type="entry name" value="BCAA_transport"/>
</dbReference>
<dbReference type="InterPro" id="IPR029030">
    <property type="entry name" value="Caspase-like_dom_sf"/>
</dbReference>
<dbReference type="Pfam" id="PF13458">
    <property type="entry name" value="Peripla_BP_6"/>
    <property type="match status" value="1"/>
</dbReference>